<comment type="caution">
    <text evidence="1">The sequence shown here is derived from an EMBL/GenBank/DDBJ whole genome shotgun (WGS) entry which is preliminary data.</text>
</comment>
<name>A0AAE0CQA9_9ROSI</name>
<sequence>MPTEIVDDEDVTLLLHRENADPLVCISVEEISHESPEMKHKSLESFHNLHHATPHHESHYTHKSNIHVSTMNEFQRSDVPNMATYLDDIREGFTPIANIDTSHPCHFSLQDTMGNQHNPEHDKTGPPFNYNRERVPNRYDEQFAHVQRLVLPPCAFYSINYSEVAPRPITMHLEVGELRPSKK</sequence>
<keyword evidence="2" id="KW-1185">Reference proteome</keyword>
<evidence type="ECO:0000313" key="1">
    <source>
        <dbReference type="EMBL" id="KAK2658963.1"/>
    </source>
</evidence>
<protein>
    <submittedName>
        <fullName evidence="1">Uncharacterized protein</fullName>
    </submittedName>
</protein>
<gene>
    <name evidence="1" type="ORF">Ddye_005496</name>
</gene>
<dbReference type="AlphaFoldDB" id="A0AAE0CQA9"/>
<accession>A0AAE0CQA9</accession>
<dbReference type="EMBL" id="JANJYI010000002">
    <property type="protein sequence ID" value="KAK2658963.1"/>
    <property type="molecule type" value="Genomic_DNA"/>
</dbReference>
<proteinExistence type="predicted"/>
<evidence type="ECO:0000313" key="2">
    <source>
        <dbReference type="Proteomes" id="UP001280121"/>
    </source>
</evidence>
<reference evidence="1" key="1">
    <citation type="journal article" date="2023" name="Plant J.">
        <title>Genome sequences and population genomics provide insights into the demographic history, inbreeding, and mutation load of two 'living fossil' tree species of Dipteronia.</title>
        <authorList>
            <person name="Feng Y."/>
            <person name="Comes H.P."/>
            <person name="Chen J."/>
            <person name="Zhu S."/>
            <person name="Lu R."/>
            <person name="Zhang X."/>
            <person name="Li P."/>
            <person name="Qiu J."/>
            <person name="Olsen K.M."/>
            <person name="Qiu Y."/>
        </authorList>
    </citation>
    <scope>NUCLEOTIDE SEQUENCE</scope>
    <source>
        <strain evidence="1">KIB01</strain>
    </source>
</reference>
<organism evidence="1 2">
    <name type="scientific">Dipteronia dyeriana</name>
    <dbReference type="NCBI Taxonomy" id="168575"/>
    <lineage>
        <taxon>Eukaryota</taxon>
        <taxon>Viridiplantae</taxon>
        <taxon>Streptophyta</taxon>
        <taxon>Embryophyta</taxon>
        <taxon>Tracheophyta</taxon>
        <taxon>Spermatophyta</taxon>
        <taxon>Magnoliopsida</taxon>
        <taxon>eudicotyledons</taxon>
        <taxon>Gunneridae</taxon>
        <taxon>Pentapetalae</taxon>
        <taxon>rosids</taxon>
        <taxon>malvids</taxon>
        <taxon>Sapindales</taxon>
        <taxon>Sapindaceae</taxon>
        <taxon>Hippocastanoideae</taxon>
        <taxon>Acereae</taxon>
        <taxon>Dipteronia</taxon>
    </lineage>
</organism>
<dbReference type="Proteomes" id="UP001280121">
    <property type="component" value="Unassembled WGS sequence"/>
</dbReference>